<dbReference type="OrthoDB" id="1846526at2"/>
<proteinExistence type="predicted"/>
<sequence>MAVLINEELAALLSKEDTVKLLVTTDEQGAPHAVVKKSLQLDEQNHFIYFELLESSHTNKNMVRSIWFNRPVTVAVAGANGGSYQIKGRPLKTIVSGPAFRKYYEQVRRENSEADLAAVWVIEPQEIVDQGFSVRRQQEEAKRPYFKHLDRLAKY</sequence>
<dbReference type="AlphaFoldDB" id="A0A1G9LR41"/>
<organism evidence="1 2">
    <name type="scientific">Dendrosporobacter quercicolus</name>
    <dbReference type="NCBI Taxonomy" id="146817"/>
    <lineage>
        <taxon>Bacteria</taxon>
        <taxon>Bacillati</taxon>
        <taxon>Bacillota</taxon>
        <taxon>Negativicutes</taxon>
        <taxon>Selenomonadales</taxon>
        <taxon>Sporomusaceae</taxon>
        <taxon>Dendrosporobacter</taxon>
    </lineage>
</organism>
<evidence type="ECO:0000313" key="1">
    <source>
        <dbReference type="EMBL" id="SDL64429.1"/>
    </source>
</evidence>
<reference evidence="1 2" key="1">
    <citation type="submission" date="2016-10" db="EMBL/GenBank/DDBJ databases">
        <authorList>
            <person name="de Groot N.N."/>
        </authorList>
    </citation>
    <scope>NUCLEOTIDE SEQUENCE [LARGE SCALE GENOMIC DNA]</scope>
    <source>
        <strain evidence="1 2">DSM 1736</strain>
    </source>
</reference>
<name>A0A1G9LR41_9FIRM</name>
<dbReference type="Proteomes" id="UP000214880">
    <property type="component" value="Unassembled WGS sequence"/>
</dbReference>
<dbReference type="InterPro" id="IPR012349">
    <property type="entry name" value="Split_barrel_FMN-bd"/>
</dbReference>
<protein>
    <recommendedName>
        <fullName evidence="3">Pyridoxamine 5'-phosphate oxidase</fullName>
    </recommendedName>
</protein>
<dbReference type="STRING" id="146817.SAMN04488502_101442"/>
<dbReference type="SUPFAM" id="SSF50475">
    <property type="entry name" value="FMN-binding split barrel"/>
    <property type="match status" value="1"/>
</dbReference>
<gene>
    <name evidence="1" type="ORF">SAMN04488502_101442</name>
</gene>
<evidence type="ECO:0000313" key="2">
    <source>
        <dbReference type="Proteomes" id="UP000214880"/>
    </source>
</evidence>
<keyword evidence="2" id="KW-1185">Reference proteome</keyword>
<dbReference type="Gene3D" id="2.30.110.10">
    <property type="entry name" value="Electron Transport, Fmn-binding Protein, Chain A"/>
    <property type="match status" value="1"/>
</dbReference>
<dbReference type="EMBL" id="FNHB01000001">
    <property type="protein sequence ID" value="SDL64429.1"/>
    <property type="molecule type" value="Genomic_DNA"/>
</dbReference>
<evidence type="ECO:0008006" key="3">
    <source>
        <dbReference type="Google" id="ProtNLM"/>
    </source>
</evidence>
<dbReference type="RefSeq" id="WP_092067835.1">
    <property type="nucleotide sequence ID" value="NZ_FNHB01000001.1"/>
</dbReference>
<accession>A0A1G9LR41</accession>